<evidence type="ECO:0000256" key="6">
    <source>
        <dbReference type="ARBA" id="ARBA00048348"/>
    </source>
</evidence>
<dbReference type="GO" id="GO:0008270">
    <property type="term" value="F:zinc ion binding"/>
    <property type="evidence" value="ECO:0007669"/>
    <property type="project" value="InterPro"/>
</dbReference>
<dbReference type="AlphaFoldDB" id="A0A7C2NBP1"/>
<dbReference type="PROSITE" id="PS00704">
    <property type="entry name" value="PROK_CO2_ANHYDRASE_1"/>
    <property type="match status" value="1"/>
</dbReference>
<dbReference type="SUPFAM" id="SSF53056">
    <property type="entry name" value="beta-carbonic anhydrase, cab"/>
    <property type="match status" value="1"/>
</dbReference>
<dbReference type="SMART" id="SM00947">
    <property type="entry name" value="Pro_CA"/>
    <property type="match status" value="1"/>
</dbReference>
<keyword evidence="5" id="KW-0456">Lyase</keyword>
<comment type="catalytic activity">
    <reaction evidence="6">
        <text>hydrogencarbonate + H(+) = CO2 + H2O</text>
        <dbReference type="Rhea" id="RHEA:10748"/>
        <dbReference type="ChEBI" id="CHEBI:15377"/>
        <dbReference type="ChEBI" id="CHEBI:15378"/>
        <dbReference type="ChEBI" id="CHEBI:16526"/>
        <dbReference type="ChEBI" id="CHEBI:17544"/>
        <dbReference type="EC" id="4.2.1.1"/>
    </reaction>
</comment>
<dbReference type="PANTHER" id="PTHR11002">
    <property type="entry name" value="CARBONIC ANHYDRASE"/>
    <property type="match status" value="1"/>
</dbReference>
<dbReference type="PANTHER" id="PTHR11002:SF76">
    <property type="entry name" value="CARBONIC ANHYDRASE"/>
    <property type="match status" value="1"/>
</dbReference>
<evidence type="ECO:0000313" key="8">
    <source>
        <dbReference type="EMBL" id="HET47686.1"/>
    </source>
</evidence>
<dbReference type="EMBL" id="DSMR01000429">
    <property type="protein sequence ID" value="HET47686.1"/>
    <property type="molecule type" value="Genomic_DNA"/>
</dbReference>
<dbReference type="InterPro" id="IPR036874">
    <property type="entry name" value="Carbonic_anhydrase_sf"/>
</dbReference>
<evidence type="ECO:0000256" key="1">
    <source>
        <dbReference type="ARBA" id="ARBA00006217"/>
    </source>
</evidence>
<protein>
    <recommendedName>
        <fullName evidence="2">carbonic anhydrase</fullName>
        <ecNumber evidence="2">4.2.1.1</ecNumber>
    </recommendedName>
</protein>
<dbReference type="EC" id="4.2.1.1" evidence="2"/>
<evidence type="ECO:0000256" key="5">
    <source>
        <dbReference type="ARBA" id="ARBA00023239"/>
    </source>
</evidence>
<comment type="cofactor">
    <cofactor evidence="7">
        <name>Zn(2+)</name>
        <dbReference type="ChEBI" id="CHEBI:29105"/>
    </cofactor>
    <text evidence="7">Binds 1 zinc ion per subunit.</text>
</comment>
<feature type="binding site" evidence="7">
    <location>
        <position position="127"/>
    </location>
    <ligand>
        <name>Zn(2+)</name>
        <dbReference type="ChEBI" id="CHEBI:29105"/>
    </ligand>
</feature>
<dbReference type="GO" id="GO:0015976">
    <property type="term" value="P:carbon utilization"/>
    <property type="evidence" value="ECO:0007669"/>
    <property type="project" value="InterPro"/>
</dbReference>
<organism evidence="8">
    <name type="scientific">Thermoanaerobaculum aquaticum</name>
    <dbReference type="NCBI Taxonomy" id="1312852"/>
    <lineage>
        <taxon>Bacteria</taxon>
        <taxon>Pseudomonadati</taxon>
        <taxon>Acidobacteriota</taxon>
        <taxon>Thermoanaerobaculia</taxon>
        <taxon>Thermoanaerobaculales</taxon>
        <taxon>Thermoanaerobaculaceae</taxon>
        <taxon>Thermoanaerobaculum</taxon>
    </lineage>
</organism>
<proteinExistence type="inferred from homology"/>
<comment type="caution">
    <text evidence="8">The sequence shown here is derived from an EMBL/GenBank/DDBJ whole genome shotgun (WGS) entry which is preliminary data.</text>
</comment>
<feature type="binding site" evidence="7">
    <location>
        <position position="186"/>
    </location>
    <ligand>
        <name>Zn(2+)</name>
        <dbReference type="ChEBI" id="CHEBI:29105"/>
    </ligand>
</feature>
<dbReference type="Gene3D" id="3.40.1050.10">
    <property type="entry name" value="Carbonic anhydrase"/>
    <property type="match status" value="1"/>
</dbReference>
<evidence type="ECO:0000256" key="2">
    <source>
        <dbReference type="ARBA" id="ARBA00012925"/>
    </source>
</evidence>
<name>A0A7C2NBP1_9BACT</name>
<accession>A0A7C2NBP1</accession>
<sequence>MRFTTRGVLRAPTNFEAGIAFRRGTPSLTGFWGLSSPGVCVRFSAWDTDGAVLIAFNPSRRPCPVPFSATEERNARGGEMTNKPLPTWISEGFEGFYRRFVSGEDSSFREAVQHGQKPRAMVIACADSRVDPALLFSARPGELFVVRNVAALVPPPEEDSGHHGVSAALEFGIVTLQVPQVLVVGHGLCGGIRGFMAQKAGFMAQKAPNASSYLGRWLELLRPLDEQFPELATADEKQVGRAAVRLSLQRLATFPFVAERLACGKLSVFGLYFELAPPTLELVETLP</sequence>
<evidence type="ECO:0000256" key="7">
    <source>
        <dbReference type="PIRSR" id="PIRSR601765-1"/>
    </source>
</evidence>
<dbReference type="InterPro" id="IPR001765">
    <property type="entry name" value="Carbonic_anhydrase"/>
</dbReference>
<dbReference type="Pfam" id="PF00484">
    <property type="entry name" value="Pro_CA"/>
    <property type="match status" value="1"/>
</dbReference>
<reference evidence="8" key="1">
    <citation type="journal article" date="2020" name="mSystems">
        <title>Genome- and Community-Level Interaction Insights into Carbon Utilization and Element Cycling Functions of Hydrothermarchaeota in Hydrothermal Sediment.</title>
        <authorList>
            <person name="Zhou Z."/>
            <person name="Liu Y."/>
            <person name="Xu W."/>
            <person name="Pan J."/>
            <person name="Luo Z.H."/>
            <person name="Li M."/>
        </authorList>
    </citation>
    <scope>NUCLEOTIDE SEQUENCE [LARGE SCALE GENOMIC DNA]</scope>
    <source>
        <strain evidence="8">SpSt-299</strain>
    </source>
</reference>
<dbReference type="InterPro" id="IPR015892">
    <property type="entry name" value="Carbonic_anhydrase_CS"/>
</dbReference>
<feature type="binding site" evidence="7">
    <location>
        <position position="125"/>
    </location>
    <ligand>
        <name>Zn(2+)</name>
        <dbReference type="ChEBI" id="CHEBI:29105"/>
    </ligand>
</feature>
<comment type="similarity">
    <text evidence="1">Belongs to the beta-class carbonic anhydrase family.</text>
</comment>
<evidence type="ECO:0000256" key="3">
    <source>
        <dbReference type="ARBA" id="ARBA00022723"/>
    </source>
</evidence>
<evidence type="ECO:0000256" key="4">
    <source>
        <dbReference type="ARBA" id="ARBA00022833"/>
    </source>
</evidence>
<keyword evidence="4 7" id="KW-0862">Zinc</keyword>
<gene>
    <name evidence="8" type="ORF">ENQ31_05940</name>
</gene>
<feature type="binding site" evidence="7">
    <location>
        <position position="189"/>
    </location>
    <ligand>
        <name>Zn(2+)</name>
        <dbReference type="ChEBI" id="CHEBI:29105"/>
    </ligand>
</feature>
<dbReference type="GO" id="GO:0004089">
    <property type="term" value="F:carbonate dehydratase activity"/>
    <property type="evidence" value="ECO:0007669"/>
    <property type="project" value="UniProtKB-EC"/>
</dbReference>
<keyword evidence="3 7" id="KW-0479">Metal-binding</keyword>